<evidence type="ECO:0000313" key="1">
    <source>
        <dbReference type="EMBL" id="MFI5676707.1"/>
    </source>
</evidence>
<gene>
    <name evidence="1" type="ORF">ACIA8P_18845</name>
</gene>
<accession>A0ABW7Y2X4</accession>
<protein>
    <submittedName>
        <fullName evidence="1">Prevent-host-death family protein</fullName>
    </submittedName>
</protein>
<keyword evidence="2" id="KW-1185">Reference proteome</keyword>
<organism evidence="1 2">
    <name type="scientific">Streptomyces cellulosae</name>
    <dbReference type="NCBI Taxonomy" id="1968"/>
    <lineage>
        <taxon>Bacteria</taxon>
        <taxon>Bacillati</taxon>
        <taxon>Actinomycetota</taxon>
        <taxon>Actinomycetes</taxon>
        <taxon>Kitasatosporales</taxon>
        <taxon>Streptomycetaceae</taxon>
        <taxon>Streptomyces</taxon>
    </lineage>
</organism>
<proteinExistence type="predicted"/>
<dbReference type="EMBL" id="JBITDC010000006">
    <property type="protein sequence ID" value="MFI5676707.1"/>
    <property type="molecule type" value="Genomic_DNA"/>
</dbReference>
<dbReference type="RefSeq" id="WP_398657419.1">
    <property type="nucleotide sequence ID" value="NZ_JBITDC010000006.1"/>
</dbReference>
<reference evidence="1 2" key="1">
    <citation type="submission" date="2024-10" db="EMBL/GenBank/DDBJ databases">
        <title>The Natural Products Discovery Center: Release of the First 8490 Sequenced Strains for Exploring Actinobacteria Biosynthetic Diversity.</title>
        <authorList>
            <person name="Kalkreuter E."/>
            <person name="Kautsar S.A."/>
            <person name="Yang D."/>
            <person name="Bader C.D."/>
            <person name="Teijaro C.N."/>
            <person name="Fluegel L."/>
            <person name="Davis C.M."/>
            <person name="Simpson J.R."/>
            <person name="Lauterbach L."/>
            <person name="Steele A.D."/>
            <person name="Gui C."/>
            <person name="Meng S."/>
            <person name="Li G."/>
            <person name="Viehrig K."/>
            <person name="Ye F."/>
            <person name="Su P."/>
            <person name="Kiefer A.F."/>
            <person name="Nichols A."/>
            <person name="Cepeda A.J."/>
            <person name="Yan W."/>
            <person name="Fan B."/>
            <person name="Jiang Y."/>
            <person name="Adhikari A."/>
            <person name="Zheng C.-J."/>
            <person name="Schuster L."/>
            <person name="Cowan T.M."/>
            <person name="Smanski M.J."/>
            <person name="Chevrette M.G."/>
            <person name="De Carvalho L.P.S."/>
            <person name="Shen B."/>
        </authorList>
    </citation>
    <scope>NUCLEOTIDE SEQUENCE [LARGE SCALE GENOMIC DNA]</scope>
    <source>
        <strain evidence="1 2">NPDC051599</strain>
    </source>
</reference>
<evidence type="ECO:0000313" key="2">
    <source>
        <dbReference type="Proteomes" id="UP001612415"/>
    </source>
</evidence>
<dbReference type="Proteomes" id="UP001612415">
    <property type="component" value="Unassembled WGS sequence"/>
</dbReference>
<sequence>MSNSTVAFSELSKNATRVAETLDRTQRVHITRRDGEDLYLTTARHHEQREETADITARLLGALVRSDAGERAILRALPSVFPWVRHLSADELKEFVAELIDATYDAAQLDVHANLHRVVVEWRATARVLADPELTAQLTRRLPDEDQGVYHGDVTAPKDTR</sequence>
<name>A0ABW7Y2X4_STRCE</name>
<comment type="caution">
    <text evidence="1">The sequence shown here is derived from an EMBL/GenBank/DDBJ whole genome shotgun (WGS) entry which is preliminary data.</text>
</comment>